<dbReference type="InParanoid" id="A0A1M6R1W3"/>
<keyword evidence="2" id="KW-1133">Transmembrane helix</keyword>
<evidence type="ECO:0000256" key="2">
    <source>
        <dbReference type="SAM" id="Phobius"/>
    </source>
</evidence>
<keyword evidence="2" id="KW-0472">Membrane</keyword>
<evidence type="ECO:0000313" key="3">
    <source>
        <dbReference type="EMBL" id="SHK26432.1"/>
    </source>
</evidence>
<accession>A0A1M6R1W3</accession>
<dbReference type="Proteomes" id="UP000184510">
    <property type="component" value="Unassembled WGS sequence"/>
</dbReference>
<dbReference type="AlphaFoldDB" id="A0A1M6R1W3"/>
<name>A0A1M6R1W3_9BACT</name>
<proteinExistence type="predicted"/>
<feature type="compositionally biased region" description="Polar residues" evidence="1">
    <location>
        <begin position="8"/>
        <end position="18"/>
    </location>
</feature>
<gene>
    <name evidence="3" type="ORF">SAMN02745181_3525</name>
</gene>
<keyword evidence="4" id="KW-1185">Reference proteome</keyword>
<sequence>MMEANAANPYTTPQTSPEIISDGPYSAGSEVITKVSLRSSNGKRCVITGKLLPGSAKTESIHIPIRSGRFNPFAQLVTFNGHIDQKQIEKSRRQKANMIILSILPLGAVFILCYNIEFTIIPTLLLAPYLVGFHYLKRRLFAINRIFAKKEQNDYYRIYKLHPDFVSSLPEHPGSTLPSN</sequence>
<reference evidence="3 4" key="1">
    <citation type="submission" date="2016-11" db="EMBL/GenBank/DDBJ databases">
        <authorList>
            <person name="Jaros S."/>
            <person name="Januszkiewicz K."/>
            <person name="Wedrychowicz H."/>
        </authorList>
    </citation>
    <scope>NUCLEOTIDE SEQUENCE [LARGE SCALE GENOMIC DNA]</scope>
    <source>
        <strain evidence="3 4">DSM 18772</strain>
    </source>
</reference>
<evidence type="ECO:0000256" key="1">
    <source>
        <dbReference type="SAM" id="MobiDB-lite"/>
    </source>
</evidence>
<evidence type="ECO:0000313" key="4">
    <source>
        <dbReference type="Proteomes" id="UP000184510"/>
    </source>
</evidence>
<feature type="region of interest" description="Disordered" evidence="1">
    <location>
        <begin position="1"/>
        <end position="23"/>
    </location>
</feature>
<dbReference type="RefSeq" id="WP_143185079.1">
    <property type="nucleotide sequence ID" value="NZ_FQYR01000007.1"/>
</dbReference>
<dbReference type="STRING" id="1123071.SAMN02745181_3525"/>
<keyword evidence="2" id="KW-0812">Transmembrane</keyword>
<organism evidence="3 4">
    <name type="scientific">Rubritalea squalenifaciens DSM 18772</name>
    <dbReference type="NCBI Taxonomy" id="1123071"/>
    <lineage>
        <taxon>Bacteria</taxon>
        <taxon>Pseudomonadati</taxon>
        <taxon>Verrucomicrobiota</taxon>
        <taxon>Verrucomicrobiia</taxon>
        <taxon>Verrucomicrobiales</taxon>
        <taxon>Rubritaleaceae</taxon>
        <taxon>Rubritalea</taxon>
    </lineage>
</organism>
<feature type="transmembrane region" description="Helical" evidence="2">
    <location>
        <begin position="96"/>
        <end position="112"/>
    </location>
</feature>
<dbReference type="EMBL" id="FQYR01000007">
    <property type="protein sequence ID" value="SHK26432.1"/>
    <property type="molecule type" value="Genomic_DNA"/>
</dbReference>
<protein>
    <submittedName>
        <fullName evidence="3">Uncharacterized protein</fullName>
    </submittedName>
</protein>